<keyword evidence="5" id="KW-1185">Reference proteome</keyword>
<evidence type="ECO:0008006" key="6">
    <source>
        <dbReference type="Google" id="ProtNLM"/>
    </source>
</evidence>
<name>A0A7I7S268_9MYCO</name>
<proteinExistence type="predicted"/>
<protein>
    <recommendedName>
        <fullName evidence="6">Lipoprotein LpqN</fullName>
    </recommendedName>
</protein>
<evidence type="ECO:0000256" key="1">
    <source>
        <dbReference type="ARBA" id="ARBA00022729"/>
    </source>
</evidence>
<reference evidence="4 5" key="1">
    <citation type="journal article" date="2019" name="Emerg. Microbes Infect.">
        <title>Comprehensive subspecies identification of 175 nontuberculous mycobacteria species based on 7547 genomic profiles.</title>
        <authorList>
            <person name="Matsumoto Y."/>
            <person name="Kinjo T."/>
            <person name="Motooka D."/>
            <person name="Nabeya D."/>
            <person name="Jung N."/>
            <person name="Uechi K."/>
            <person name="Horii T."/>
            <person name="Iida T."/>
            <person name="Fujita J."/>
            <person name="Nakamura S."/>
        </authorList>
    </citation>
    <scope>NUCLEOTIDE SEQUENCE [LARGE SCALE GENOMIC DNA]</scope>
    <source>
        <strain evidence="4 5">JCM 18538</strain>
    </source>
</reference>
<dbReference type="EMBL" id="AP022593">
    <property type="protein sequence ID" value="BBY50947.1"/>
    <property type="molecule type" value="Genomic_DNA"/>
</dbReference>
<evidence type="ECO:0000313" key="5">
    <source>
        <dbReference type="Proteomes" id="UP000467428"/>
    </source>
</evidence>
<evidence type="ECO:0000256" key="3">
    <source>
        <dbReference type="SAM" id="SignalP"/>
    </source>
</evidence>
<dbReference type="Proteomes" id="UP000467428">
    <property type="component" value="Chromosome"/>
</dbReference>
<dbReference type="InterPro" id="IPR019674">
    <property type="entry name" value="Lipoprotein_LpqN/LpqT-like"/>
</dbReference>
<feature type="signal peptide" evidence="3">
    <location>
        <begin position="1"/>
        <end position="22"/>
    </location>
</feature>
<geneLocation type="plasmid" evidence="5">
    <name>pjcm18538 dna</name>
</geneLocation>
<evidence type="ECO:0000256" key="2">
    <source>
        <dbReference type="SAM" id="MobiDB-lite"/>
    </source>
</evidence>
<dbReference type="Pfam" id="PF10738">
    <property type="entry name" value="Lpp-LpqN"/>
    <property type="match status" value="1"/>
</dbReference>
<feature type="region of interest" description="Disordered" evidence="2">
    <location>
        <begin position="21"/>
        <end position="44"/>
    </location>
</feature>
<dbReference type="KEGG" id="marz:MARA_44150"/>
<dbReference type="PROSITE" id="PS51257">
    <property type="entry name" value="PROKAR_LIPOPROTEIN"/>
    <property type="match status" value="1"/>
</dbReference>
<organism evidence="4 5">
    <name type="scientific">Mycolicibacterium arabiense</name>
    <dbReference type="NCBI Taxonomy" id="1286181"/>
    <lineage>
        <taxon>Bacteria</taxon>
        <taxon>Bacillati</taxon>
        <taxon>Actinomycetota</taxon>
        <taxon>Actinomycetes</taxon>
        <taxon>Mycobacteriales</taxon>
        <taxon>Mycobacteriaceae</taxon>
        <taxon>Mycolicibacterium</taxon>
    </lineage>
</organism>
<feature type="chain" id="PRO_5039509747" description="Lipoprotein LpqN" evidence="3">
    <location>
        <begin position="23"/>
        <end position="213"/>
    </location>
</feature>
<feature type="compositionally biased region" description="Low complexity" evidence="2">
    <location>
        <begin position="21"/>
        <end position="39"/>
    </location>
</feature>
<dbReference type="Gene3D" id="3.40.1000.10">
    <property type="entry name" value="Mog1/PsbP, alpha/beta/alpha sandwich"/>
    <property type="match status" value="1"/>
</dbReference>
<sequence>MSRGVAALAVLLLLAGCGSSGDSEPSSDASSQSAEATSQVDEADAAACETVDAPLIDIPARADGEPAMAIPAPPGWERTTELDSDLVRAALVNQSLTADGFAPNVVVTLESIDGDVSAQDVFEQQRSALTSQGGATDLKTTTGTLCGQPAETTDYMGAPVAATPARPITVLLSTLQSGGRTYSVAVTVQTLKPDDPTYVRDRETILSGFSWQP</sequence>
<keyword evidence="1 3" id="KW-0732">Signal</keyword>
<accession>A0A7I7S268</accession>
<gene>
    <name evidence="4" type="ORF">MARA_44150</name>
</gene>
<dbReference type="AlphaFoldDB" id="A0A7I7S268"/>
<evidence type="ECO:0000313" key="4">
    <source>
        <dbReference type="EMBL" id="BBY50947.1"/>
    </source>
</evidence>